<dbReference type="GO" id="GO:0016706">
    <property type="term" value="F:2-oxoglutarate-dependent dioxygenase activity"/>
    <property type="evidence" value="ECO:0007669"/>
    <property type="project" value="TreeGrafter"/>
</dbReference>
<dbReference type="PROSITE" id="PS51184">
    <property type="entry name" value="JMJC"/>
    <property type="match status" value="1"/>
</dbReference>
<dbReference type="AlphaFoldDB" id="W7R0E2"/>
<dbReference type="Gene3D" id="2.60.120.650">
    <property type="entry name" value="Cupin"/>
    <property type="match status" value="1"/>
</dbReference>
<dbReference type="InterPro" id="IPR046799">
    <property type="entry name" value="ROXA-like_wH"/>
</dbReference>
<dbReference type="STRING" id="1328313.DS2_05860"/>
<dbReference type="InterPro" id="IPR039994">
    <property type="entry name" value="NO66-like"/>
</dbReference>
<protein>
    <recommendedName>
        <fullName evidence="6">JmjC domain-containing protein</fullName>
    </recommendedName>
</protein>
<dbReference type="GO" id="GO:0046872">
    <property type="term" value="F:metal ion binding"/>
    <property type="evidence" value="ECO:0007669"/>
    <property type="project" value="UniProtKB-KW"/>
</dbReference>
<comment type="cofactor">
    <cofactor evidence="1">
        <name>Fe(2+)</name>
        <dbReference type="ChEBI" id="CHEBI:29033"/>
    </cofactor>
</comment>
<dbReference type="RefSeq" id="WP_035013739.1">
    <property type="nucleotide sequence ID" value="NZ_ARZY01000007.1"/>
</dbReference>
<organism evidence="7 8">
    <name type="scientific">Catenovulum agarivorans DS-2</name>
    <dbReference type="NCBI Taxonomy" id="1328313"/>
    <lineage>
        <taxon>Bacteria</taxon>
        <taxon>Pseudomonadati</taxon>
        <taxon>Pseudomonadota</taxon>
        <taxon>Gammaproteobacteria</taxon>
        <taxon>Alteromonadales</taxon>
        <taxon>Alteromonadaceae</taxon>
        <taxon>Catenovulum</taxon>
    </lineage>
</organism>
<name>W7R0E2_9ALTE</name>
<dbReference type="SMART" id="SM00558">
    <property type="entry name" value="JmjC"/>
    <property type="match status" value="1"/>
</dbReference>
<dbReference type="Pfam" id="PF08007">
    <property type="entry name" value="JmjC_2"/>
    <property type="match status" value="1"/>
</dbReference>
<keyword evidence="3" id="KW-0223">Dioxygenase</keyword>
<accession>W7R0E2</accession>
<dbReference type="PATRIC" id="fig|1328313.3.peg.1207"/>
<keyword evidence="2" id="KW-0479">Metal-binding</keyword>
<dbReference type="InterPro" id="IPR003347">
    <property type="entry name" value="JmjC_dom"/>
</dbReference>
<evidence type="ECO:0000313" key="7">
    <source>
        <dbReference type="EMBL" id="EWH11070.1"/>
    </source>
</evidence>
<evidence type="ECO:0000256" key="5">
    <source>
        <dbReference type="ARBA" id="ARBA00023004"/>
    </source>
</evidence>
<evidence type="ECO:0000259" key="6">
    <source>
        <dbReference type="PROSITE" id="PS51184"/>
    </source>
</evidence>
<gene>
    <name evidence="7" type="ORF">DS2_05860</name>
</gene>
<sequence length="379" mass="43283">MYQFEQFNPEEFLTSYWQKKPVLLKGLFKNFIDPLSADELAGLAQETEIESRVVQRQDNGWHVEHGPFEQFEQFGDTDWSLLVQAVDHWHMQSAQLLEPFRFIPNWRIDDLMISFSVPGGGVGAHVDQYDVFIIQGMGKRHWKVGDKQPLESKLPHPDLLQVAGFNPCIDAVLEPGDVLYIPPGCPHEGYAIEPALNYSVGFRAPNQQDLLSSFADFALQEECFKQRYQDPQLQLSQFAGDVTTAEADKLVELVKLSLKQPQQVNKWLGGYLTQAKHDLDLQLPEPSFEVDDIVEINQQVSTWLRTGGLRILTIQGQLFINGEWVDSQGCSDEFIRLLADKLDYPTAELTEQFKLPANLELFSALVNEGYIYPYEEDEE</sequence>
<dbReference type="Pfam" id="PF20514">
    <property type="entry name" value="WHD_ROXA"/>
    <property type="match status" value="1"/>
</dbReference>
<dbReference type="OrthoDB" id="9764016at2"/>
<evidence type="ECO:0000256" key="4">
    <source>
        <dbReference type="ARBA" id="ARBA00023002"/>
    </source>
</evidence>
<dbReference type="EMBL" id="ARZY01000007">
    <property type="protein sequence ID" value="EWH11070.1"/>
    <property type="molecule type" value="Genomic_DNA"/>
</dbReference>
<feature type="domain" description="JmjC" evidence="6">
    <location>
        <begin position="92"/>
        <end position="219"/>
    </location>
</feature>
<keyword evidence="4" id="KW-0560">Oxidoreductase</keyword>
<comment type="caution">
    <text evidence="7">The sequence shown here is derived from an EMBL/GenBank/DDBJ whole genome shotgun (WGS) entry which is preliminary data.</text>
</comment>
<evidence type="ECO:0000313" key="8">
    <source>
        <dbReference type="Proteomes" id="UP000019276"/>
    </source>
</evidence>
<dbReference type="Proteomes" id="UP000019276">
    <property type="component" value="Unassembled WGS sequence"/>
</dbReference>
<evidence type="ECO:0000256" key="1">
    <source>
        <dbReference type="ARBA" id="ARBA00001954"/>
    </source>
</evidence>
<keyword evidence="5" id="KW-0408">Iron</keyword>
<reference evidence="7 8" key="1">
    <citation type="journal article" date="2014" name="Genome Announc.">
        <title>Draft Genome Sequence of the Agar-Degrading Bacterium Catenovulum sp. Strain DS-2, Isolated from Intestines of Haliotis diversicolor.</title>
        <authorList>
            <person name="Shan D."/>
            <person name="Li X."/>
            <person name="Gu Z."/>
            <person name="Wei G."/>
            <person name="Gao Z."/>
            <person name="Shao Z."/>
        </authorList>
    </citation>
    <scope>NUCLEOTIDE SEQUENCE [LARGE SCALE GENOMIC DNA]</scope>
    <source>
        <strain evidence="7 8">DS-2</strain>
    </source>
</reference>
<dbReference type="PANTHER" id="PTHR13096">
    <property type="entry name" value="MINA53 MYC INDUCED NUCLEAR ANTIGEN"/>
    <property type="match status" value="1"/>
</dbReference>
<dbReference type="eggNOG" id="COG2850">
    <property type="taxonomic scope" value="Bacteria"/>
</dbReference>
<dbReference type="SUPFAM" id="SSF51197">
    <property type="entry name" value="Clavaminate synthase-like"/>
    <property type="match status" value="1"/>
</dbReference>
<keyword evidence="8" id="KW-1185">Reference proteome</keyword>
<evidence type="ECO:0000256" key="2">
    <source>
        <dbReference type="ARBA" id="ARBA00022723"/>
    </source>
</evidence>
<dbReference type="PANTHER" id="PTHR13096:SF8">
    <property type="entry name" value="RIBOSOMAL OXYGENASE 1"/>
    <property type="match status" value="1"/>
</dbReference>
<evidence type="ECO:0000256" key="3">
    <source>
        <dbReference type="ARBA" id="ARBA00022964"/>
    </source>
</evidence>
<dbReference type="Gene3D" id="3.40.366.30">
    <property type="entry name" value="50S ribosomal protein L16 arginine hydroxylase, Chain A, Domain 2"/>
    <property type="match status" value="1"/>
</dbReference>
<proteinExistence type="predicted"/>